<dbReference type="Proteomes" id="UP000267187">
    <property type="component" value="Unassembled WGS sequence"/>
</dbReference>
<name>A0A3M0APR2_9GAMM</name>
<sequence>MNSSSCANDNDYQKQTQVIIVIICKLSLLFAFTLLSACSEPPSRHDQWANYLERLSTVLSQIPAEIVSVPPSPTWSSNKPESIATAPPSISLVEFWQLKPCALHQTIALRNSNLGKFQQPSQQLLYELTVIEQTPTCIAIIEAEHAELANQLAQLRTAKINTLPSTIYQATLNGPEWSRLHSNLQPQPTNISSGLAGLRQLGGLVERWSSGDYSPSRLHLEERFGQIYHSNAASYLFRYARQELAFYLSANQILLRQLNTGPLCFQPSPTRKARRFHGLVVNYFNTNIQQPGSETLQQWRQLNDALTRIETPLLPYLSIQQRRYIENRHALQGTLITAQRAHAKLISELLSQCGLAVNSA</sequence>
<dbReference type="RefSeq" id="WP_121876181.1">
    <property type="nucleotide sequence ID" value="NZ_REFJ01000002.1"/>
</dbReference>
<keyword evidence="1" id="KW-0472">Membrane</keyword>
<evidence type="ECO:0000313" key="2">
    <source>
        <dbReference type="EMBL" id="RMA81012.1"/>
    </source>
</evidence>
<dbReference type="OrthoDB" id="6997572at2"/>
<dbReference type="InterPro" id="IPR021431">
    <property type="entry name" value="DUF3080"/>
</dbReference>
<keyword evidence="1" id="KW-0812">Transmembrane</keyword>
<dbReference type="AlphaFoldDB" id="A0A3M0APR2"/>
<comment type="caution">
    <text evidence="2">The sequence shown here is derived from an EMBL/GenBank/DDBJ whole genome shotgun (WGS) entry which is preliminary data.</text>
</comment>
<dbReference type="EMBL" id="REFJ01000002">
    <property type="protein sequence ID" value="RMA81012.1"/>
    <property type="molecule type" value="Genomic_DNA"/>
</dbReference>
<proteinExistence type="predicted"/>
<feature type="transmembrane region" description="Helical" evidence="1">
    <location>
        <begin position="18"/>
        <end position="37"/>
    </location>
</feature>
<protein>
    <submittedName>
        <fullName evidence="2">DUF3080 family protein</fullName>
    </submittedName>
</protein>
<dbReference type="Pfam" id="PF11279">
    <property type="entry name" value="DUF3080"/>
    <property type="match status" value="1"/>
</dbReference>
<gene>
    <name evidence="2" type="ORF">DFR27_0802</name>
</gene>
<accession>A0A3M0APR2</accession>
<evidence type="ECO:0000313" key="3">
    <source>
        <dbReference type="Proteomes" id="UP000267187"/>
    </source>
</evidence>
<evidence type="ECO:0000256" key="1">
    <source>
        <dbReference type="SAM" id="Phobius"/>
    </source>
</evidence>
<organism evidence="2 3">
    <name type="scientific">Umboniibacter marinipuniceus</name>
    <dbReference type="NCBI Taxonomy" id="569599"/>
    <lineage>
        <taxon>Bacteria</taxon>
        <taxon>Pseudomonadati</taxon>
        <taxon>Pseudomonadota</taxon>
        <taxon>Gammaproteobacteria</taxon>
        <taxon>Cellvibrionales</taxon>
        <taxon>Cellvibrionaceae</taxon>
        <taxon>Umboniibacter</taxon>
    </lineage>
</organism>
<keyword evidence="3" id="KW-1185">Reference proteome</keyword>
<reference evidence="2 3" key="1">
    <citation type="submission" date="2018-10" db="EMBL/GenBank/DDBJ databases">
        <title>Genomic Encyclopedia of Type Strains, Phase IV (KMG-IV): sequencing the most valuable type-strain genomes for metagenomic binning, comparative biology and taxonomic classification.</title>
        <authorList>
            <person name="Goeker M."/>
        </authorList>
    </citation>
    <scope>NUCLEOTIDE SEQUENCE [LARGE SCALE GENOMIC DNA]</scope>
    <source>
        <strain evidence="2 3">DSM 25080</strain>
    </source>
</reference>
<keyword evidence="1" id="KW-1133">Transmembrane helix</keyword>